<evidence type="ECO:0000313" key="3">
    <source>
        <dbReference type="Proteomes" id="UP000034325"/>
    </source>
</evidence>
<protein>
    <submittedName>
        <fullName evidence="2">Uncharacterized protein</fullName>
    </submittedName>
</protein>
<feature type="compositionally biased region" description="Polar residues" evidence="1">
    <location>
        <begin position="203"/>
        <end position="213"/>
    </location>
</feature>
<dbReference type="EMBL" id="LBWA01000002">
    <property type="protein sequence ID" value="KKQ98503.1"/>
    <property type="molecule type" value="Genomic_DNA"/>
</dbReference>
<evidence type="ECO:0000256" key="1">
    <source>
        <dbReference type="SAM" id="MobiDB-lite"/>
    </source>
</evidence>
<comment type="caution">
    <text evidence="2">The sequence shown here is derived from an EMBL/GenBank/DDBJ whole genome shotgun (WGS) entry which is preliminary data.</text>
</comment>
<dbReference type="PATRIC" id="fig|1618549.4.peg.88"/>
<name>A0A0G0M2S1_9BACT</name>
<dbReference type="Proteomes" id="UP000034325">
    <property type="component" value="Unassembled WGS sequence"/>
</dbReference>
<reference evidence="2 3" key="1">
    <citation type="journal article" date="2015" name="Nature">
        <title>rRNA introns, odd ribosomes, and small enigmatic genomes across a large radiation of phyla.</title>
        <authorList>
            <person name="Brown C.T."/>
            <person name="Hug L.A."/>
            <person name="Thomas B.C."/>
            <person name="Sharon I."/>
            <person name="Castelle C.J."/>
            <person name="Singh A."/>
            <person name="Wilkins M.J."/>
            <person name="Williams K.H."/>
            <person name="Banfield J.F."/>
        </authorList>
    </citation>
    <scope>NUCLEOTIDE SEQUENCE [LARGE SCALE GENOMIC DNA]</scope>
</reference>
<proteinExistence type="predicted"/>
<organism evidence="2 3">
    <name type="scientific">Candidatus Woesebacteria bacterium GW2011_GWA1_39_12</name>
    <dbReference type="NCBI Taxonomy" id="1618549"/>
    <lineage>
        <taxon>Bacteria</taxon>
        <taxon>Candidatus Woeseibacteriota</taxon>
    </lineage>
</organism>
<accession>A0A0G0M2S1</accession>
<sequence>MDLERKESTDPFPTMGSYVSALANRLEFPRHQFFSDETSLDRFRKDVSIIQDPNVWVNAVVWKEEVNGSLPRARIETDYGRRTYFLSENTGFVTNAEQEQKMPVLLNTLALAEARLRVVRKNIPDAYALLQTRTDQAIKEIVETRTNLLRLDSGQEISLKGLLEEDSRPKTRARTAYKVTSGITVATLILAACSSLIANPTQSDLDASENQPKATEDLPTPAVTTIPQSTNTAENPTSTPEVLPTPKPTEVLKGYIPGAIPEGGNIVETVRTSSSTQGGSLDTSVLKNKGFIVFAETEEATDKDGNVIGENFNVAKKQQVGEKAYWYVATPDEMFYEIDKDADGNPIYRVARRVTDTGETIQVYRGENGEIVYRLISVYEDTTRGTPVTVSDQSTSEGVVSVKFMEDGLIMSSINPFINTPDAEGLDVVVEGDQISITNGVDRKAHLVIGKNHKGEWKVKEFFKVEDYYDLGPAEVEVVDRSDEDLTQKLSEEASGYEPIHNTFTLYRHSTLKSEETGEVAFLNGIQLGPFVISDWETRKVILSPNTESAKEIGELELTLVYKNQFSEVKTTKIVFRGGLGVNKDKENIHNAVDPRDFPSNFKEGEKVDIAFLYLGSSGYIKYERLADLYELRATNKDLADEYALIMRTLSERKGIEDILEAFNSGQGIHSGDEKWVFPDSLTIPIEY</sequence>
<gene>
    <name evidence="2" type="ORF">UT23_C0002G0003</name>
</gene>
<feature type="region of interest" description="Disordered" evidence="1">
    <location>
        <begin position="203"/>
        <end position="247"/>
    </location>
</feature>
<dbReference type="AlphaFoldDB" id="A0A0G0M2S1"/>
<evidence type="ECO:0000313" key="2">
    <source>
        <dbReference type="EMBL" id="KKQ98503.1"/>
    </source>
</evidence>
<feature type="compositionally biased region" description="Polar residues" evidence="1">
    <location>
        <begin position="222"/>
        <end position="240"/>
    </location>
</feature>